<dbReference type="InterPro" id="IPR024370">
    <property type="entry name" value="PBP_domain"/>
</dbReference>
<feature type="domain" description="PBP" evidence="2">
    <location>
        <begin position="14"/>
        <end position="171"/>
    </location>
</feature>
<dbReference type="RefSeq" id="WP_305892724.1">
    <property type="nucleotide sequence ID" value="NZ_JAUZVZ010000005.1"/>
</dbReference>
<dbReference type="EMBL" id="JAUZVZ010000005">
    <property type="protein sequence ID" value="MDP4535456.1"/>
    <property type="molecule type" value="Genomic_DNA"/>
</dbReference>
<dbReference type="Gene3D" id="3.40.190.10">
    <property type="entry name" value="Periplasmic binding protein-like II"/>
    <property type="match status" value="2"/>
</dbReference>
<evidence type="ECO:0000259" key="2">
    <source>
        <dbReference type="Pfam" id="PF12849"/>
    </source>
</evidence>
<dbReference type="PANTHER" id="PTHR30570:SF6">
    <property type="entry name" value="PHOSPHATE-BINDING PROTEIN PSTS"/>
    <property type="match status" value="1"/>
</dbReference>
<evidence type="ECO:0000313" key="3">
    <source>
        <dbReference type="EMBL" id="MDP4535456.1"/>
    </source>
</evidence>
<accession>A0ABT9GWL7</accession>
<organism evidence="3 4">
    <name type="scientific">Alkalimonas collagenimarina</name>
    <dbReference type="NCBI Taxonomy" id="400390"/>
    <lineage>
        <taxon>Bacteria</taxon>
        <taxon>Pseudomonadati</taxon>
        <taxon>Pseudomonadota</taxon>
        <taxon>Gammaproteobacteria</taxon>
        <taxon>Alkalimonas</taxon>
    </lineage>
</organism>
<proteinExistence type="predicted"/>
<evidence type="ECO:0000313" key="4">
    <source>
        <dbReference type="Proteomes" id="UP001231616"/>
    </source>
</evidence>
<keyword evidence="1" id="KW-0732">Signal</keyword>
<sequence length="285" mass="30847">MAQPLWAENRDLTGNLISSGSDSLNTLMRAWAVLFKQDNPEINIQIHAGGSSTAAVALAQSTAHLGPMSRTMNPAERRRFEQLHGYTPTAIPVAIEALAVFVHRHNPLNTIAWQQLEPLFSAEPLCSEQEKIRYWHQLGVRGDLGARLITSYGRNTASGTYGFLKSHLLCGADFRADLHELPGAAAVIQAVALSPSGIGIAGKQHATASVKELPFNGEQTAAESGLQRMLYVYVNSHPEHGIAAKEQAFLRMILSEPGQQLVAQYGYVPLPAEQRKLALGALDGP</sequence>
<name>A0ABT9GWL7_9GAMM</name>
<dbReference type="Proteomes" id="UP001231616">
    <property type="component" value="Unassembled WGS sequence"/>
</dbReference>
<keyword evidence="4" id="KW-1185">Reference proteome</keyword>
<gene>
    <name evidence="3" type="ORF">Q3O60_04535</name>
</gene>
<reference evidence="3 4" key="1">
    <citation type="submission" date="2023-08" db="EMBL/GenBank/DDBJ databases">
        <authorList>
            <person name="Joshi A."/>
            <person name="Thite S."/>
        </authorList>
    </citation>
    <scope>NUCLEOTIDE SEQUENCE [LARGE SCALE GENOMIC DNA]</scope>
    <source>
        <strain evidence="3 4">AC40</strain>
    </source>
</reference>
<dbReference type="Pfam" id="PF12849">
    <property type="entry name" value="PBP_like_2"/>
    <property type="match status" value="1"/>
</dbReference>
<dbReference type="InterPro" id="IPR050811">
    <property type="entry name" value="Phosphate_ABC_transporter"/>
</dbReference>
<dbReference type="SUPFAM" id="SSF53850">
    <property type="entry name" value="Periplasmic binding protein-like II"/>
    <property type="match status" value="1"/>
</dbReference>
<dbReference type="PANTHER" id="PTHR30570">
    <property type="entry name" value="PERIPLASMIC PHOSPHATE BINDING COMPONENT OF PHOSPHATE ABC TRANSPORTER"/>
    <property type="match status" value="1"/>
</dbReference>
<evidence type="ECO:0000256" key="1">
    <source>
        <dbReference type="ARBA" id="ARBA00022729"/>
    </source>
</evidence>
<comment type="caution">
    <text evidence="3">The sequence shown here is derived from an EMBL/GenBank/DDBJ whole genome shotgun (WGS) entry which is preliminary data.</text>
</comment>
<protein>
    <submittedName>
        <fullName evidence="3">Substrate-binding domain-containing protein</fullName>
    </submittedName>
</protein>